<gene>
    <name evidence="2" type="ORF">RND81_02G226100</name>
</gene>
<dbReference type="Proteomes" id="UP001443914">
    <property type="component" value="Unassembled WGS sequence"/>
</dbReference>
<protein>
    <submittedName>
        <fullName evidence="2">Uncharacterized protein</fullName>
    </submittedName>
</protein>
<proteinExistence type="predicted"/>
<name>A0AAW1MNA1_SAPOF</name>
<comment type="caution">
    <text evidence="2">The sequence shown here is derived from an EMBL/GenBank/DDBJ whole genome shotgun (WGS) entry which is preliminary data.</text>
</comment>
<sequence>MEKIAERQPKITIHVKQFRRYPSAMDSNMETDSITQSTTDDLTTEDEMLCTLAAKVRAEREASGLHMKLNESQLKARAELTRACKASRYSDRNLLRGVDTSLLYNQFPDTQPRSS</sequence>
<evidence type="ECO:0000313" key="3">
    <source>
        <dbReference type="Proteomes" id="UP001443914"/>
    </source>
</evidence>
<feature type="compositionally biased region" description="Low complexity" evidence="1">
    <location>
        <begin position="30"/>
        <end position="41"/>
    </location>
</feature>
<reference evidence="2" key="1">
    <citation type="submission" date="2024-03" db="EMBL/GenBank/DDBJ databases">
        <title>WGS assembly of Saponaria officinalis var. Norfolk2.</title>
        <authorList>
            <person name="Jenkins J."/>
            <person name="Shu S."/>
            <person name="Grimwood J."/>
            <person name="Barry K."/>
            <person name="Goodstein D."/>
            <person name="Schmutz J."/>
            <person name="Leebens-Mack J."/>
            <person name="Osbourn A."/>
        </authorList>
    </citation>
    <scope>NUCLEOTIDE SEQUENCE [LARGE SCALE GENOMIC DNA]</scope>
    <source>
        <strain evidence="2">JIC</strain>
    </source>
</reference>
<accession>A0AAW1MNA1</accession>
<evidence type="ECO:0000313" key="2">
    <source>
        <dbReference type="EMBL" id="KAK9750844.1"/>
    </source>
</evidence>
<keyword evidence="3" id="KW-1185">Reference proteome</keyword>
<dbReference type="EMBL" id="JBDFQZ010000002">
    <property type="protein sequence ID" value="KAK9750844.1"/>
    <property type="molecule type" value="Genomic_DNA"/>
</dbReference>
<organism evidence="2 3">
    <name type="scientific">Saponaria officinalis</name>
    <name type="common">Common soapwort</name>
    <name type="synonym">Lychnis saponaria</name>
    <dbReference type="NCBI Taxonomy" id="3572"/>
    <lineage>
        <taxon>Eukaryota</taxon>
        <taxon>Viridiplantae</taxon>
        <taxon>Streptophyta</taxon>
        <taxon>Embryophyta</taxon>
        <taxon>Tracheophyta</taxon>
        <taxon>Spermatophyta</taxon>
        <taxon>Magnoliopsida</taxon>
        <taxon>eudicotyledons</taxon>
        <taxon>Gunneridae</taxon>
        <taxon>Pentapetalae</taxon>
        <taxon>Caryophyllales</taxon>
        <taxon>Caryophyllaceae</taxon>
        <taxon>Caryophylleae</taxon>
        <taxon>Saponaria</taxon>
    </lineage>
</organism>
<feature type="region of interest" description="Disordered" evidence="1">
    <location>
        <begin position="22"/>
        <end position="42"/>
    </location>
</feature>
<evidence type="ECO:0000256" key="1">
    <source>
        <dbReference type="SAM" id="MobiDB-lite"/>
    </source>
</evidence>
<dbReference type="AlphaFoldDB" id="A0AAW1MNA1"/>